<sequence length="187" mass="20741">MSGEKISPTDNERVTIQSVIKDSGGVLIVRIDVYDRTGRVASSQPVGRFRVISKSGINPSVYKTFDSATEAWGWMDAIDRNGVSEGAGINEDFLNSAYESEQVKEGFEDKNFIGGEVNILRRPLDDLEDADYALSQSQFKNKFLLLIPDENLSTLLGCEIKEALMNMLSPEGNPEPVVSSVFRRKMI</sequence>
<dbReference type="RefSeq" id="WP_039575883.1">
    <property type="nucleotide sequence ID" value="NZ_CP020964.2"/>
</dbReference>
<dbReference type="Proteomes" id="UP000031180">
    <property type="component" value="Unassembled WGS sequence"/>
</dbReference>
<dbReference type="EMBL" id="JWTI02000081">
    <property type="protein sequence ID" value="KHS32583.1"/>
    <property type="molecule type" value="Genomic_DNA"/>
</dbReference>
<proteinExistence type="predicted"/>
<comment type="caution">
    <text evidence="1">The sequence shown here is derived from an EMBL/GenBank/DDBJ whole genome shotgun (WGS) entry which is preliminary data.</text>
</comment>
<gene>
    <name evidence="1" type="ORF">RN20_22455</name>
</gene>
<reference evidence="2" key="1">
    <citation type="submission" date="2015-04" db="EMBL/GenBank/DDBJ databases">
        <title>Genome sequencing of pathogens of bean.</title>
        <authorList>
            <person name="Harrison J.W."/>
            <person name="Aritua V."/>
            <person name="Sapp M."/>
            <person name="Smith J."/>
            <person name="Studholme D.J."/>
        </authorList>
    </citation>
    <scope>NUCLEOTIDE SEQUENCE [LARGE SCALE GENOMIC DNA]</scope>
    <source>
        <strain evidence="2">NCPPB 1138</strain>
    </source>
</reference>
<protein>
    <submittedName>
        <fullName evidence="1">Uncharacterized protein</fullName>
    </submittedName>
</protein>
<name>A0AB34QEJ2_XANCH</name>
<accession>A0AB34QEJ2</accession>
<dbReference type="AlphaFoldDB" id="A0AB34QEJ2"/>
<evidence type="ECO:0000313" key="2">
    <source>
        <dbReference type="Proteomes" id="UP000031180"/>
    </source>
</evidence>
<organism evidence="1 2">
    <name type="scientific">Xanthomonas campestris pv. phaseoli</name>
    <dbReference type="NCBI Taxonomy" id="317013"/>
    <lineage>
        <taxon>Bacteria</taxon>
        <taxon>Pseudomonadati</taxon>
        <taxon>Pseudomonadota</taxon>
        <taxon>Gammaproteobacteria</taxon>
        <taxon>Lysobacterales</taxon>
        <taxon>Lysobacteraceae</taxon>
        <taxon>Xanthomonas</taxon>
    </lineage>
</organism>
<dbReference type="KEGG" id="xph:XppCFBP6546_17745"/>
<evidence type="ECO:0000313" key="1">
    <source>
        <dbReference type="EMBL" id="KHS32583.1"/>
    </source>
</evidence>